<dbReference type="KEGG" id="ovi:T265_08083"/>
<dbReference type="GO" id="GO:0005634">
    <property type="term" value="C:nucleus"/>
    <property type="evidence" value="ECO:0007669"/>
    <property type="project" value="TreeGrafter"/>
</dbReference>
<organism evidence="7 8">
    <name type="scientific">Opisthorchis viverrini</name>
    <name type="common">Southeast Asian liver fluke</name>
    <dbReference type="NCBI Taxonomy" id="6198"/>
    <lineage>
        <taxon>Eukaryota</taxon>
        <taxon>Metazoa</taxon>
        <taxon>Spiralia</taxon>
        <taxon>Lophotrochozoa</taxon>
        <taxon>Platyhelminthes</taxon>
        <taxon>Trematoda</taxon>
        <taxon>Digenea</taxon>
        <taxon>Opisthorchiida</taxon>
        <taxon>Opisthorchiata</taxon>
        <taxon>Opisthorchiidae</taxon>
        <taxon>Opisthorchis</taxon>
    </lineage>
</organism>
<feature type="domain" description="PARG helical" evidence="6">
    <location>
        <begin position="114"/>
        <end position="221"/>
    </location>
</feature>
<evidence type="ECO:0000313" key="7">
    <source>
        <dbReference type="EMBL" id="KER24190.1"/>
    </source>
</evidence>
<reference evidence="7 8" key="1">
    <citation type="submission" date="2013-11" db="EMBL/GenBank/DDBJ databases">
        <title>Opisthorchis viverrini - life in the bile duct.</title>
        <authorList>
            <person name="Young N.D."/>
            <person name="Nagarajan N."/>
            <person name="Lin S.J."/>
            <person name="Korhonen P.K."/>
            <person name="Jex A.R."/>
            <person name="Hall R.S."/>
            <person name="Safavi-Hemami H."/>
            <person name="Kaewkong W."/>
            <person name="Bertrand D."/>
            <person name="Gao S."/>
            <person name="Seet Q."/>
            <person name="Wongkham S."/>
            <person name="Teh B.T."/>
            <person name="Wongkham C."/>
            <person name="Intapan P.M."/>
            <person name="Maleewong W."/>
            <person name="Yang X."/>
            <person name="Hu M."/>
            <person name="Wang Z."/>
            <person name="Hofmann A."/>
            <person name="Sternberg P.W."/>
            <person name="Tan P."/>
            <person name="Wang J."/>
            <person name="Gasser R.B."/>
        </authorList>
    </citation>
    <scope>NUCLEOTIDE SEQUENCE [LARGE SCALE GENOMIC DNA]</scope>
</reference>
<dbReference type="GO" id="GO:0006282">
    <property type="term" value="P:regulation of DNA repair"/>
    <property type="evidence" value="ECO:0007669"/>
    <property type="project" value="InterPro"/>
</dbReference>
<dbReference type="AlphaFoldDB" id="A0A074ZLH1"/>
<evidence type="ECO:0000256" key="1">
    <source>
        <dbReference type="ARBA" id="ARBA00009545"/>
    </source>
</evidence>
<dbReference type="Proteomes" id="UP000054324">
    <property type="component" value="Unassembled WGS sequence"/>
</dbReference>
<dbReference type="GO" id="GO:0004649">
    <property type="term" value="F:poly(ADP-ribose) glycohydrolase activity"/>
    <property type="evidence" value="ECO:0007669"/>
    <property type="project" value="UniProtKB-EC"/>
</dbReference>
<evidence type="ECO:0000259" key="6">
    <source>
        <dbReference type="Pfam" id="PF20811"/>
    </source>
</evidence>
<comment type="similarity">
    <text evidence="1">Belongs to the poly(ADP-ribose) glycohydrolase family.</text>
</comment>
<dbReference type="PANTHER" id="PTHR12837:SF0">
    <property type="entry name" value="POLY(ADP-RIBOSE) GLYCOHYDROLASE"/>
    <property type="match status" value="1"/>
</dbReference>
<protein>
    <recommendedName>
        <fullName evidence="2">poly(ADP-ribose) glycohydrolase</fullName>
        <ecNumber evidence="2">3.2.1.143</ecNumber>
    </recommendedName>
</protein>
<dbReference type="EMBL" id="KL596819">
    <property type="protein sequence ID" value="KER24190.1"/>
    <property type="molecule type" value="Genomic_DNA"/>
</dbReference>
<dbReference type="InterPro" id="IPR007724">
    <property type="entry name" value="Poly_GlycHdrlase"/>
</dbReference>
<evidence type="ECO:0000256" key="2">
    <source>
        <dbReference type="ARBA" id="ARBA00012255"/>
    </source>
</evidence>
<feature type="compositionally biased region" description="Low complexity" evidence="4">
    <location>
        <begin position="562"/>
        <end position="601"/>
    </location>
</feature>
<proteinExistence type="inferred from homology"/>
<dbReference type="RefSeq" id="XP_009172046.1">
    <property type="nucleotide sequence ID" value="XM_009173782.1"/>
</dbReference>
<feature type="region of interest" description="Disordered" evidence="4">
    <location>
        <begin position="755"/>
        <end position="790"/>
    </location>
</feature>
<sequence>MSNNSVIPGSETCREGIHIELDMQSVIALPNGDSLVSPEEVLLPYKQPRWPEIKRALLSLAQRRTTPIGLVSQLDFIENLVCLGRSTSRLFDVLPARMTFIGLGNFLHFCLTPVERNYFENTMLPFIVHCAINLESFTKKPLLYSVGQQDYDESIPYPVVTSLIACSFLCLLPTHPQLNFLFNEINFTYFFGSLSDQEFHQKQKLMSLISFFEHCRSSPEHDRSIRIARRTLNIEIPPAVCLDEPGTKESSYLSGALGEKLTHALRNVPLPCMFVDQHCTTEEVADKLHLSLVHFVNAYVGGNVLRSGGLQEDSLFMRYPDLLAALPLCHRLEEFEALWIDHYRGPFLPRCLGTNPCEDFPEDLTKWRRFVLMNSSCFPNWASELQYSDACLISEVVKATAALYGVSNSVAVKRHSMVPFSFLWWQFLMNSGNSDIHHTGCHEPANDRRTRFELTMRAQRMIDLASQRAYNILYDALHHASVLQSATRHQPSSVGCSNPPSDMPLYVQHTSPNSVDLAIVHSLTGGNRTWTKSSPLGPSLPSPLYQSSLRHSISNCIGSSSITTSYPQSSIRSSFSRGHSPSTQSSLRRLSDLSSSGGSRLFHPRATDRIPSSELLGLVENDFGVTATLLSNVAGGDEMIESTSRTLPATEGNACTCNKAYSSTSPSEPVELNSPCVQSAERSPTVSEGYRALNSLVNCCIDKAFCEAYPMAQSRLSQLRQYADDFISNTIRTAVQGISWLDRFTQHILQDAQLNQSRHEPLSSETTNRGRRRFIAHPYSQGGGRYRQSASNRRLAYSSKCDDTSSSSSSQQFIGRRTRALAYHADAFPKIKCFQYERRSRRRESFGLPNDIHKRQKSAFCWAPRTTANPTPWSCKQEFLSHLKFPTSTSKQLSSGSLPNRIRLDPSHVYNPDNHCVYVTNRLYRYAESVATSCCVQALHELHFRFVSRKTSLPISDIRPPGVITTGWGKHTINPGADPQVKVMTQWIAAAVALSGTQPLSPFSEEVHQGVTTCSASAIHTTQRHNNDSTDTLGCAPGDQLHSAEVGSFPMVVCTNNDPKLSQLGSIVRLIYSTNCSAGRLFALLLDYGTYRLGPNEPDCQGEYTRNQSAASTVVQPHLSFFEFLTNRLKSELPG</sequence>
<evidence type="ECO:0000256" key="4">
    <source>
        <dbReference type="SAM" id="MobiDB-lite"/>
    </source>
</evidence>
<dbReference type="InterPro" id="IPR046372">
    <property type="entry name" value="PARG_cat_C"/>
</dbReference>
<evidence type="ECO:0000256" key="3">
    <source>
        <dbReference type="ARBA" id="ARBA00022801"/>
    </source>
</evidence>
<dbReference type="OrthoDB" id="6154436at2759"/>
<dbReference type="STRING" id="6198.A0A074ZLH1"/>
<dbReference type="EC" id="3.2.1.143" evidence="2"/>
<feature type="region of interest" description="Disordered" evidence="4">
    <location>
        <begin position="562"/>
        <end position="606"/>
    </location>
</feature>
<name>A0A074ZLH1_OPIVI</name>
<feature type="domain" description="PARG catalytic Macro" evidence="5">
    <location>
        <begin position="287"/>
        <end position="405"/>
    </location>
</feature>
<dbReference type="InterPro" id="IPR048362">
    <property type="entry name" value="PARG_helical"/>
</dbReference>
<accession>A0A074ZLH1</accession>
<keyword evidence="8" id="KW-1185">Reference proteome</keyword>
<dbReference type="GO" id="GO:0005975">
    <property type="term" value="P:carbohydrate metabolic process"/>
    <property type="evidence" value="ECO:0007669"/>
    <property type="project" value="InterPro"/>
</dbReference>
<keyword evidence="3" id="KW-0378">Hydrolase</keyword>
<dbReference type="GO" id="GO:1990966">
    <property type="term" value="P:ATP generation from poly-ADP-D-ribose"/>
    <property type="evidence" value="ECO:0007669"/>
    <property type="project" value="TreeGrafter"/>
</dbReference>
<evidence type="ECO:0000259" key="5">
    <source>
        <dbReference type="Pfam" id="PF05028"/>
    </source>
</evidence>
<evidence type="ECO:0000313" key="8">
    <source>
        <dbReference type="Proteomes" id="UP000054324"/>
    </source>
</evidence>
<dbReference type="Pfam" id="PF20811">
    <property type="entry name" value="PARG_cat_N"/>
    <property type="match status" value="1"/>
</dbReference>
<dbReference type="GO" id="GO:0005737">
    <property type="term" value="C:cytoplasm"/>
    <property type="evidence" value="ECO:0007669"/>
    <property type="project" value="TreeGrafter"/>
</dbReference>
<dbReference type="PANTHER" id="PTHR12837">
    <property type="entry name" value="POLY ADP-RIBOSE GLYCOHYDROLASE"/>
    <property type="match status" value="1"/>
</dbReference>
<gene>
    <name evidence="7" type="ORF">T265_08083</name>
</gene>
<dbReference type="GO" id="GO:0009225">
    <property type="term" value="P:nucleotide-sugar metabolic process"/>
    <property type="evidence" value="ECO:0007669"/>
    <property type="project" value="TreeGrafter"/>
</dbReference>
<dbReference type="GeneID" id="20322262"/>
<dbReference type="CTD" id="20322262"/>
<dbReference type="Pfam" id="PF05028">
    <property type="entry name" value="PARG_cat_C"/>
    <property type="match status" value="1"/>
</dbReference>